<gene>
    <name evidence="1" type="ORF">PBRASI_LOCUS1372</name>
</gene>
<proteinExistence type="predicted"/>
<organism evidence="1 2">
    <name type="scientific">Paraglomus brasilianum</name>
    <dbReference type="NCBI Taxonomy" id="144538"/>
    <lineage>
        <taxon>Eukaryota</taxon>
        <taxon>Fungi</taxon>
        <taxon>Fungi incertae sedis</taxon>
        <taxon>Mucoromycota</taxon>
        <taxon>Glomeromycotina</taxon>
        <taxon>Glomeromycetes</taxon>
        <taxon>Paraglomerales</taxon>
        <taxon>Paraglomeraceae</taxon>
        <taxon>Paraglomus</taxon>
    </lineage>
</organism>
<sequence>MAPTVGIQEIQPEQNPTAKLTLLYNKHQQVDTQEEKALPLRR</sequence>
<comment type="caution">
    <text evidence="1">The sequence shown here is derived from an EMBL/GenBank/DDBJ whole genome shotgun (WGS) entry which is preliminary data.</text>
</comment>
<protein>
    <submittedName>
        <fullName evidence="1">4751_t:CDS:1</fullName>
    </submittedName>
</protein>
<dbReference type="AlphaFoldDB" id="A0A9N8W4K9"/>
<evidence type="ECO:0000313" key="1">
    <source>
        <dbReference type="EMBL" id="CAG8477008.1"/>
    </source>
</evidence>
<keyword evidence="2" id="KW-1185">Reference proteome</keyword>
<dbReference type="Proteomes" id="UP000789739">
    <property type="component" value="Unassembled WGS sequence"/>
</dbReference>
<evidence type="ECO:0000313" key="2">
    <source>
        <dbReference type="Proteomes" id="UP000789739"/>
    </source>
</evidence>
<reference evidence="1" key="1">
    <citation type="submission" date="2021-06" db="EMBL/GenBank/DDBJ databases">
        <authorList>
            <person name="Kallberg Y."/>
            <person name="Tangrot J."/>
            <person name="Rosling A."/>
        </authorList>
    </citation>
    <scope>NUCLEOTIDE SEQUENCE</scope>
    <source>
        <strain evidence="1">BR232B</strain>
    </source>
</reference>
<dbReference type="EMBL" id="CAJVPI010000087">
    <property type="protein sequence ID" value="CAG8477008.1"/>
    <property type="molecule type" value="Genomic_DNA"/>
</dbReference>
<accession>A0A9N8W4K9</accession>
<name>A0A9N8W4K9_9GLOM</name>